<proteinExistence type="predicted"/>
<organism evidence="1 2">
    <name type="scientific">Marmota monax</name>
    <name type="common">Woodchuck</name>
    <dbReference type="NCBI Taxonomy" id="9995"/>
    <lineage>
        <taxon>Eukaryota</taxon>
        <taxon>Metazoa</taxon>
        <taxon>Chordata</taxon>
        <taxon>Craniata</taxon>
        <taxon>Vertebrata</taxon>
        <taxon>Euteleostomi</taxon>
        <taxon>Mammalia</taxon>
        <taxon>Eutheria</taxon>
        <taxon>Euarchontoglires</taxon>
        <taxon>Glires</taxon>
        <taxon>Rodentia</taxon>
        <taxon>Sciuromorpha</taxon>
        <taxon>Sciuridae</taxon>
        <taxon>Xerinae</taxon>
        <taxon>Marmotini</taxon>
        <taxon>Marmota</taxon>
    </lineage>
</organism>
<name>A0A5E4C828_MARMO</name>
<gene>
    <name evidence="1" type="ORF">MONAX_5E034892</name>
</gene>
<dbReference type="AlphaFoldDB" id="A0A5E4C828"/>
<reference evidence="1" key="1">
    <citation type="submission" date="2019-04" db="EMBL/GenBank/DDBJ databases">
        <authorList>
            <person name="Alioto T."/>
            <person name="Alioto T."/>
        </authorList>
    </citation>
    <scope>NUCLEOTIDE SEQUENCE [LARGE SCALE GENOMIC DNA]</scope>
</reference>
<dbReference type="EMBL" id="CABDUW010001012">
    <property type="protein sequence ID" value="VTJ77856.1"/>
    <property type="molecule type" value="Genomic_DNA"/>
</dbReference>
<dbReference type="Proteomes" id="UP000335636">
    <property type="component" value="Unassembled WGS sequence"/>
</dbReference>
<evidence type="ECO:0000313" key="1">
    <source>
        <dbReference type="EMBL" id="VTJ77856.1"/>
    </source>
</evidence>
<accession>A0A5E4C828</accession>
<protein>
    <submittedName>
        <fullName evidence="1">Uncharacterized protein</fullName>
    </submittedName>
</protein>
<evidence type="ECO:0000313" key="2">
    <source>
        <dbReference type="Proteomes" id="UP000335636"/>
    </source>
</evidence>
<feature type="non-terminal residue" evidence="1">
    <location>
        <position position="1"/>
    </location>
</feature>
<sequence>FSVSGFDAFQQNENMLNSPPPIPLAGFMFKTKLFAIFQVSITWRQDFLTQLSAGVPEVQGKSPHLLRAFLLHHPMVEGGRARECKLNVLRICTDLGHGLS</sequence>
<keyword evidence="2" id="KW-1185">Reference proteome</keyword>
<comment type="caution">
    <text evidence="1">The sequence shown here is derived from an EMBL/GenBank/DDBJ whole genome shotgun (WGS) entry which is preliminary data.</text>
</comment>